<dbReference type="STRING" id="404380.Gbem_0974"/>
<dbReference type="Gene3D" id="3.40.50.2300">
    <property type="match status" value="1"/>
</dbReference>
<evidence type="ECO:0000259" key="2">
    <source>
        <dbReference type="PROSITE" id="PS50110"/>
    </source>
</evidence>
<dbReference type="HOGENOM" id="CLU_000445_69_17_7"/>
<reference evidence="3 4" key="1">
    <citation type="submission" date="2008-07" db="EMBL/GenBank/DDBJ databases">
        <title>Complete sequence of Geobacter bemidjiensis BEM.</title>
        <authorList>
            <consortium name="US DOE Joint Genome Institute"/>
            <person name="Lucas S."/>
            <person name="Copeland A."/>
            <person name="Lapidus A."/>
            <person name="Glavina del Rio T."/>
            <person name="Dalin E."/>
            <person name="Tice H."/>
            <person name="Bruce D."/>
            <person name="Goodwin L."/>
            <person name="Pitluck S."/>
            <person name="Kiss H."/>
            <person name="Brettin T."/>
            <person name="Detter J.C."/>
            <person name="Han C."/>
            <person name="Kuske C.R."/>
            <person name="Schmutz J."/>
            <person name="Larimer F."/>
            <person name="Land M."/>
            <person name="Hauser L."/>
            <person name="Kyrpides N."/>
            <person name="Lykidis A."/>
            <person name="Lovley D."/>
            <person name="Richardson P."/>
        </authorList>
    </citation>
    <scope>NUCLEOTIDE SEQUENCE [LARGE SCALE GENOMIC DNA]</scope>
    <source>
        <strain evidence="4">ATCC BAA-1014 / DSM 16622 / JCM 12645 / Bem</strain>
    </source>
</reference>
<dbReference type="PROSITE" id="PS50110">
    <property type="entry name" value="RESPONSE_REGULATORY"/>
    <property type="match status" value="1"/>
</dbReference>
<dbReference type="SMART" id="SM00448">
    <property type="entry name" value="REC"/>
    <property type="match status" value="1"/>
</dbReference>
<reference evidence="3 4" key="2">
    <citation type="journal article" date="2010" name="BMC Genomics">
        <title>The genome of Geobacter bemidjiensis, exemplar for the subsurface clade of Geobacter species that predominate in Fe(III)-reducing subsurface environments.</title>
        <authorList>
            <person name="Aklujkar M."/>
            <person name="Young N.D."/>
            <person name="Holmes D."/>
            <person name="Chavan M."/>
            <person name="Risso C."/>
            <person name="Kiss H.E."/>
            <person name="Han C.S."/>
            <person name="Land M.L."/>
            <person name="Lovley D.R."/>
        </authorList>
    </citation>
    <scope>NUCLEOTIDE SEQUENCE [LARGE SCALE GENOMIC DNA]</scope>
    <source>
        <strain evidence="4">ATCC BAA-1014 / DSM 16622 / JCM 12645 / Bem</strain>
    </source>
</reference>
<gene>
    <name evidence="3" type="ordered locus">Gbem_0974</name>
</gene>
<keyword evidence="4" id="KW-1185">Reference proteome</keyword>
<dbReference type="InterPro" id="IPR011006">
    <property type="entry name" value="CheY-like_superfamily"/>
</dbReference>
<evidence type="ECO:0000313" key="4">
    <source>
        <dbReference type="Proteomes" id="UP000008825"/>
    </source>
</evidence>
<dbReference type="PANTHER" id="PTHR44520:SF1">
    <property type="entry name" value="TWO-COMPONENT SYSTEM REGULATORY PROTEIN"/>
    <property type="match status" value="1"/>
</dbReference>
<sequence>MAAETKERLGTFKLKRILLVEDNANDAELTMEALAEHNLANEVDIVRDGAEALDYLQQKGKYADSEAGNLAVILLDLKLPKVDGLEVLSVIKADEKLRCIPVVVLTSSREEKDVVESYRLGVNAYVVKPVNFNEFITAVKEIGAFWAIVNEPPPVQHRGGIR</sequence>
<keyword evidence="1" id="KW-0597">Phosphoprotein</keyword>
<dbReference type="InterPro" id="IPR052893">
    <property type="entry name" value="TCS_response_regulator"/>
</dbReference>
<evidence type="ECO:0000256" key="1">
    <source>
        <dbReference type="PROSITE-ProRule" id="PRU00169"/>
    </source>
</evidence>
<dbReference type="Pfam" id="PF00072">
    <property type="entry name" value="Response_reg"/>
    <property type="match status" value="1"/>
</dbReference>
<dbReference type="OrthoDB" id="9793549at2"/>
<dbReference type="AlphaFoldDB" id="B5EGD0"/>
<dbReference type="PANTHER" id="PTHR44520">
    <property type="entry name" value="RESPONSE REGULATOR RCP1-RELATED"/>
    <property type="match status" value="1"/>
</dbReference>
<evidence type="ECO:0000313" key="3">
    <source>
        <dbReference type="EMBL" id="ACH37995.1"/>
    </source>
</evidence>
<proteinExistence type="predicted"/>
<feature type="modified residue" description="4-aspartylphosphate" evidence="1">
    <location>
        <position position="76"/>
    </location>
</feature>
<dbReference type="Proteomes" id="UP000008825">
    <property type="component" value="Chromosome"/>
</dbReference>
<dbReference type="EMBL" id="CP001124">
    <property type="protein sequence ID" value="ACH37995.1"/>
    <property type="molecule type" value="Genomic_DNA"/>
</dbReference>
<organism evidence="3 4">
    <name type="scientific">Citrifermentans bemidjiense (strain ATCC BAA-1014 / DSM 16622 / JCM 12645 / Bem)</name>
    <name type="common">Geobacter bemidjiensis</name>
    <dbReference type="NCBI Taxonomy" id="404380"/>
    <lineage>
        <taxon>Bacteria</taxon>
        <taxon>Pseudomonadati</taxon>
        <taxon>Thermodesulfobacteriota</taxon>
        <taxon>Desulfuromonadia</taxon>
        <taxon>Geobacterales</taxon>
        <taxon>Geobacteraceae</taxon>
        <taxon>Citrifermentans</taxon>
    </lineage>
</organism>
<name>B5EGD0_CITBB</name>
<dbReference type="GO" id="GO:0000160">
    <property type="term" value="P:phosphorelay signal transduction system"/>
    <property type="evidence" value="ECO:0007669"/>
    <property type="project" value="InterPro"/>
</dbReference>
<feature type="domain" description="Response regulatory" evidence="2">
    <location>
        <begin position="16"/>
        <end position="143"/>
    </location>
</feature>
<dbReference type="CDD" id="cd17557">
    <property type="entry name" value="REC_Rcp-like"/>
    <property type="match status" value="1"/>
</dbReference>
<dbReference type="RefSeq" id="WP_012529408.1">
    <property type="nucleotide sequence ID" value="NC_011146.1"/>
</dbReference>
<dbReference type="eggNOG" id="COG0745">
    <property type="taxonomic scope" value="Bacteria"/>
</dbReference>
<dbReference type="InterPro" id="IPR001789">
    <property type="entry name" value="Sig_transdc_resp-reg_receiver"/>
</dbReference>
<dbReference type="KEGG" id="gbm:Gbem_0974"/>
<accession>B5EGD0</accession>
<dbReference type="SUPFAM" id="SSF52172">
    <property type="entry name" value="CheY-like"/>
    <property type="match status" value="1"/>
</dbReference>
<protein>
    <submittedName>
        <fullName evidence="3">Response receiver</fullName>
    </submittedName>
</protein>